<name>A0A371X271_9HYPH</name>
<evidence type="ECO:0000313" key="8">
    <source>
        <dbReference type="Proteomes" id="UP000264310"/>
    </source>
</evidence>
<dbReference type="GO" id="GO:0015171">
    <property type="term" value="F:amino acid transmembrane transporter activity"/>
    <property type="evidence" value="ECO:0007669"/>
    <property type="project" value="TreeGrafter"/>
</dbReference>
<sequence length="214" mass="22363">MTFVPDPATLAAFLLAAVVLTITPGPDMTLFLGRTLSSGRKAGFAAMLGASSGILVHTSLAAFGISALIAASPEAFLVLKFAGAAYLIFLAVQAVVSGSALSVKPGRPARRRSTFGHWLTGLGINLLNPKIILFFVTFLPQFVSASDPHAAGKLVFLGLLFIAVAIPVSVPMILAADTLSGVLMRRPKVTRAIDWLFAGVFSAFAIRILVAQGR</sequence>
<keyword evidence="5 6" id="KW-0472">Membrane</keyword>
<feature type="transmembrane region" description="Helical" evidence="6">
    <location>
        <begin position="192"/>
        <end position="210"/>
    </location>
</feature>
<accession>A0A371X271</accession>
<dbReference type="InterPro" id="IPR001123">
    <property type="entry name" value="LeuE-type"/>
</dbReference>
<feature type="transmembrane region" description="Helical" evidence="6">
    <location>
        <begin position="12"/>
        <end position="32"/>
    </location>
</feature>
<evidence type="ECO:0000256" key="6">
    <source>
        <dbReference type="SAM" id="Phobius"/>
    </source>
</evidence>
<reference evidence="7 8" key="1">
    <citation type="submission" date="2018-08" db="EMBL/GenBank/DDBJ databases">
        <title>Fulvimarina sp. 85, whole genome shotgun sequence.</title>
        <authorList>
            <person name="Tuo L."/>
        </authorList>
    </citation>
    <scope>NUCLEOTIDE SEQUENCE [LARGE SCALE GENOMIC DNA]</scope>
    <source>
        <strain evidence="7 8">85</strain>
    </source>
</reference>
<comment type="caution">
    <text evidence="7">The sequence shown here is derived from an EMBL/GenBank/DDBJ whole genome shotgun (WGS) entry which is preliminary data.</text>
</comment>
<dbReference type="PANTHER" id="PTHR30086">
    <property type="entry name" value="ARGININE EXPORTER PROTEIN ARGO"/>
    <property type="match status" value="1"/>
</dbReference>
<feature type="transmembrane region" description="Helical" evidence="6">
    <location>
        <begin position="83"/>
        <end position="103"/>
    </location>
</feature>
<comment type="subcellular location">
    <subcellularLocation>
        <location evidence="1">Cell membrane</location>
        <topology evidence="1">Multi-pass membrane protein</topology>
    </subcellularLocation>
</comment>
<feature type="transmembrane region" description="Helical" evidence="6">
    <location>
        <begin position="154"/>
        <end position="180"/>
    </location>
</feature>
<feature type="transmembrane region" description="Helical" evidence="6">
    <location>
        <begin position="44"/>
        <end position="71"/>
    </location>
</feature>
<dbReference type="Proteomes" id="UP000264310">
    <property type="component" value="Unassembled WGS sequence"/>
</dbReference>
<feature type="transmembrane region" description="Helical" evidence="6">
    <location>
        <begin position="115"/>
        <end position="142"/>
    </location>
</feature>
<gene>
    <name evidence="7" type="ORF">DYI37_09710</name>
</gene>
<dbReference type="AlphaFoldDB" id="A0A371X271"/>
<keyword evidence="8" id="KW-1185">Reference proteome</keyword>
<keyword evidence="3 6" id="KW-0812">Transmembrane</keyword>
<keyword evidence="4 6" id="KW-1133">Transmembrane helix</keyword>
<proteinExistence type="predicted"/>
<dbReference type="Pfam" id="PF01810">
    <property type="entry name" value="LysE"/>
    <property type="match status" value="1"/>
</dbReference>
<dbReference type="RefSeq" id="WP_116683049.1">
    <property type="nucleotide sequence ID" value="NZ_QURL01000004.1"/>
</dbReference>
<protein>
    <submittedName>
        <fullName evidence="7">LysE family translocator</fullName>
    </submittedName>
</protein>
<evidence type="ECO:0000256" key="2">
    <source>
        <dbReference type="ARBA" id="ARBA00022475"/>
    </source>
</evidence>
<dbReference type="PIRSF" id="PIRSF006324">
    <property type="entry name" value="LeuE"/>
    <property type="match status" value="1"/>
</dbReference>
<evidence type="ECO:0000256" key="1">
    <source>
        <dbReference type="ARBA" id="ARBA00004651"/>
    </source>
</evidence>
<dbReference type="EMBL" id="QURL01000004">
    <property type="protein sequence ID" value="RFC63320.1"/>
    <property type="molecule type" value="Genomic_DNA"/>
</dbReference>
<evidence type="ECO:0000313" key="7">
    <source>
        <dbReference type="EMBL" id="RFC63320.1"/>
    </source>
</evidence>
<evidence type="ECO:0000256" key="4">
    <source>
        <dbReference type="ARBA" id="ARBA00022989"/>
    </source>
</evidence>
<organism evidence="7 8">
    <name type="scientific">Fulvimarina endophytica</name>
    <dbReference type="NCBI Taxonomy" id="2293836"/>
    <lineage>
        <taxon>Bacteria</taxon>
        <taxon>Pseudomonadati</taxon>
        <taxon>Pseudomonadota</taxon>
        <taxon>Alphaproteobacteria</taxon>
        <taxon>Hyphomicrobiales</taxon>
        <taxon>Aurantimonadaceae</taxon>
        <taxon>Fulvimarina</taxon>
    </lineage>
</organism>
<dbReference type="GO" id="GO:0005886">
    <property type="term" value="C:plasma membrane"/>
    <property type="evidence" value="ECO:0007669"/>
    <property type="project" value="UniProtKB-SubCell"/>
</dbReference>
<evidence type="ECO:0000256" key="5">
    <source>
        <dbReference type="ARBA" id="ARBA00023136"/>
    </source>
</evidence>
<keyword evidence="2" id="KW-1003">Cell membrane</keyword>
<dbReference type="OrthoDB" id="9804822at2"/>
<dbReference type="PANTHER" id="PTHR30086:SF20">
    <property type="entry name" value="ARGININE EXPORTER PROTEIN ARGO-RELATED"/>
    <property type="match status" value="1"/>
</dbReference>
<evidence type="ECO:0000256" key="3">
    <source>
        <dbReference type="ARBA" id="ARBA00022692"/>
    </source>
</evidence>